<dbReference type="GO" id="GO:0030001">
    <property type="term" value="P:metal ion transport"/>
    <property type="evidence" value="ECO:0007669"/>
    <property type="project" value="InterPro"/>
</dbReference>
<accession>A0A8T8KFG0</accession>
<dbReference type="InterPro" id="IPR006129">
    <property type="entry name" value="AdhesinB"/>
</dbReference>
<proteinExistence type="inferred from homology"/>
<dbReference type="PANTHER" id="PTHR42953">
    <property type="entry name" value="HIGH-AFFINITY ZINC UPTAKE SYSTEM PROTEIN ZNUA-RELATED"/>
    <property type="match status" value="1"/>
</dbReference>
<dbReference type="GeneID" id="64821040"/>
<evidence type="ECO:0000256" key="3">
    <source>
        <dbReference type="ARBA" id="ARBA00022729"/>
    </source>
</evidence>
<dbReference type="InterPro" id="IPR006128">
    <property type="entry name" value="Lipoprotein_PsaA-like"/>
</dbReference>
<dbReference type="PANTHER" id="PTHR42953:SF3">
    <property type="entry name" value="HIGH-AFFINITY ZINC UPTAKE SYSTEM PROTEIN ZNUA"/>
    <property type="match status" value="1"/>
</dbReference>
<organism evidence="5 6">
    <name type="scientific">Methanobacterium alkalithermotolerans</name>
    <dbReference type="NCBI Taxonomy" id="2731220"/>
    <lineage>
        <taxon>Archaea</taxon>
        <taxon>Methanobacteriati</taxon>
        <taxon>Methanobacteriota</taxon>
        <taxon>Methanomada group</taxon>
        <taxon>Methanobacteria</taxon>
        <taxon>Methanobacteriales</taxon>
        <taxon>Methanobacteriaceae</taxon>
        <taxon>Methanobacterium</taxon>
    </lineage>
</organism>
<dbReference type="Proteomes" id="UP000681041">
    <property type="component" value="Chromosome"/>
</dbReference>
<dbReference type="EMBL" id="CP058560">
    <property type="protein sequence ID" value="QUH24011.1"/>
    <property type="molecule type" value="Genomic_DNA"/>
</dbReference>
<dbReference type="InterPro" id="IPR006127">
    <property type="entry name" value="ZnuA-like"/>
</dbReference>
<keyword evidence="3" id="KW-0732">Signal</keyword>
<dbReference type="GO" id="GO:0046872">
    <property type="term" value="F:metal ion binding"/>
    <property type="evidence" value="ECO:0007669"/>
    <property type="project" value="InterPro"/>
</dbReference>
<evidence type="ECO:0000313" key="6">
    <source>
        <dbReference type="Proteomes" id="UP000681041"/>
    </source>
</evidence>
<feature type="transmembrane region" description="Helical" evidence="4">
    <location>
        <begin position="7"/>
        <end position="27"/>
    </location>
</feature>
<dbReference type="Pfam" id="PF01297">
    <property type="entry name" value="ZnuA"/>
    <property type="match status" value="1"/>
</dbReference>
<dbReference type="AlphaFoldDB" id="A0A8T8KFG0"/>
<gene>
    <name evidence="5" type="ORF">HYG87_09705</name>
</gene>
<protein>
    <submittedName>
        <fullName evidence="5">Zinc ABC transporter substrate-binding protein</fullName>
    </submittedName>
</protein>
<keyword evidence="4" id="KW-0472">Membrane</keyword>
<dbReference type="KEGG" id="meme:HYG87_09705"/>
<evidence type="ECO:0000313" key="5">
    <source>
        <dbReference type="EMBL" id="QUH24011.1"/>
    </source>
</evidence>
<dbReference type="SUPFAM" id="SSF53807">
    <property type="entry name" value="Helical backbone' metal receptor"/>
    <property type="match status" value="1"/>
</dbReference>
<evidence type="ECO:0000256" key="1">
    <source>
        <dbReference type="ARBA" id="ARBA00011028"/>
    </source>
</evidence>
<keyword evidence="4" id="KW-1133">Transmembrane helix</keyword>
<evidence type="ECO:0000256" key="2">
    <source>
        <dbReference type="ARBA" id="ARBA00022448"/>
    </source>
</evidence>
<dbReference type="Gene3D" id="3.40.50.1980">
    <property type="entry name" value="Nitrogenase molybdenum iron protein domain"/>
    <property type="match status" value="2"/>
</dbReference>
<keyword evidence="6" id="KW-1185">Reference proteome</keyword>
<dbReference type="InterPro" id="IPR050492">
    <property type="entry name" value="Bact_metal-bind_prot9"/>
</dbReference>
<keyword evidence="2" id="KW-0813">Transport</keyword>
<reference evidence="5" key="1">
    <citation type="submission" date="2020-07" db="EMBL/GenBank/DDBJ databases">
        <title>Methanobacterium. sp. MethCan genome.</title>
        <authorList>
            <person name="Postec A."/>
            <person name="Quemeneur M."/>
        </authorList>
    </citation>
    <scope>NUCLEOTIDE SEQUENCE</scope>
    <source>
        <strain evidence="5">MethCAN</strain>
    </source>
</reference>
<comment type="similarity">
    <text evidence="1">Belongs to the bacterial solute-binding protein 9 family.</text>
</comment>
<evidence type="ECO:0000256" key="4">
    <source>
        <dbReference type="SAM" id="Phobius"/>
    </source>
</evidence>
<dbReference type="OrthoDB" id="50488at2157"/>
<name>A0A8T8KFG0_9EURY</name>
<keyword evidence="4" id="KW-0812">Transmembrane</keyword>
<sequence length="303" mass="34606">MEKRLKIIVPVLIILIIASVFIFSSIYSSSDPANEEDRLIVAASIMPQKEFIERIGKEKVHVVIMVPSGADPHTYEIEPRTLQEVSQSPLYFEVGSGLEFELNYMDKIKSVNPDMKVVNSSKGLDFIPNPEHFDDAQGHVHAENEADPHVWTSPRNVKVMVENIYQELIKADPENKEFYQKNKEEYILELEELDGKIIQEISGKENRKILVYHPSWGYFTRDYGFEQIAIEKGGKEPTPQSIANVIEQARKNNIRIIFVSPQFSRKNADFIAGELDAEVVLIDPLAPNYLENMLIVLEAFKKS</sequence>
<dbReference type="PRINTS" id="PR00690">
    <property type="entry name" value="ADHESNFAMILY"/>
</dbReference>
<dbReference type="GO" id="GO:0007155">
    <property type="term" value="P:cell adhesion"/>
    <property type="evidence" value="ECO:0007669"/>
    <property type="project" value="InterPro"/>
</dbReference>
<dbReference type="RefSeq" id="WP_211532968.1">
    <property type="nucleotide sequence ID" value="NZ_CP058560.1"/>
</dbReference>
<dbReference type="PRINTS" id="PR00691">
    <property type="entry name" value="ADHESINB"/>
</dbReference>